<accession>A0AAD6H4L2</accession>
<name>A0AAD6H4L2_9EURO</name>
<comment type="subcellular location">
    <subcellularLocation>
        <location evidence="1">Endomembrane system</location>
        <topology evidence="1">Multi-pass membrane protein</topology>
    </subcellularLocation>
</comment>
<keyword evidence="4 7" id="KW-0812">Transmembrane</keyword>
<evidence type="ECO:0000256" key="5">
    <source>
        <dbReference type="ARBA" id="ARBA00022989"/>
    </source>
</evidence>
<comment type="caution">
    <text evidence="8">The sequence shown here is derived from an EMBL/GenBank/DDBJ whole genome shotgun (WGS) entry which is preliminary data.</text>
</comment>
<keyword evidence="5 7" id="KW-1133">Transmembrane helix</keyword>
<sequence length="153" mass="16873">MATTRMIQKTRDSNLIALEALPHSQSDVGSPLGPESFPLLDKWNSPRVNIHRTFATFWSFLVMGVNDTAYGLESYYHLSYTIVSLVFLSPLVGYTIAAFLNHRIHYTFGQRGGAIIGPACHLIAYINCVHPPYPVLMVAFIFAGLGNGQEDAA</sequence>
<proteinExistence type="inferred from homology"/>
<dbReference type="Proteomes" id="UP001213799">
    <property type="component" value="Unassembled WGS sequence"/>
</dbReference>
<evidence type="ECO:0000313" key="9">
    <source>
        <dbReference type="Proteomes" id="UP001213799"/>
    </source>
</evidence>
<gene>
    <name evidence="8" type="ORF">N7537_005228</name>
</gene>
<dbReference type="RefSeq" id="XP_056756033.1">
    <property type="nucleotide sequence ID" value="XM_056896285.1"/>
</dbReference>
<dbReference type="PANTHER" id="PTHR23514:SF3">
    <property type="entry name" value="BYPASS OF STOP CODON PROTEIN 6"/>
    <property type="match status" value="1"/>
</dbReference>
<protein>
    <submittedName>
        <fullName evidence="8">Uncharacterized protein</fullName>
    </submittedName>
</protein>
<dbReference type="InterPro" id="IPR036259">
    <property type="entry name" value="MFS_trans_sf"/>
</dbReference>
<dbReference type="InterPro" id="IPR051788">
    <property type="entry name" value="MFS_Transporter"/>
</dbReference>
<keyword evidence="9" id="KW-1185">Reference proteome</keyword>
<comment type="similarity">
    <text evidence="2">Belongs to the major facilitator superfamily.</text>
</comment>
<keyword evidence="6 7" id="KW-0472">Membrane</keyword>
<dbReference type="GO" id="GO:0012505">
    <property type="term" value="C:endomembrane system"/>
    <property type="evidence" value="ECO:0007669"/>
    <property type="project" value="UniProtKB-SubCell"/>
</dbReference>
<evidence type="ECO:0000256" key="1">
    <source>
        <dbReference type="ARBA" id="ARBA00004127"/>
    </source>
</evidence>
<evidence type="ECO:0000313" key="8">
    <source>
        <dbReference type="EMBL" id="KAJ5608609.1"/>
    </source>
</evidence>
<feature type="transmembrane region" description="Helical" evidence="7">
    <location>
        <begin position="54"/>
        <end position="72"/>
    </location>
</feature>
<keyword evidence="3" id="KW-0813">Transport</keyword>
<feature type="transmembrane region" description="Helical" evidence="7">
    <location>
        <begin position="78"/>
        <end position="100"/>
    </location>
</feature>
<dbReference type="PANTHER" id="PTHR23514">
    <property type="entry name" value="BYPASS OF STOP CODON PROTEIN 6"/>
    <property type="match status" value="1"/>
</dbReference>
<reference evidence="8" key="2">
    <citation type="submission" date="2023-01" db="EMBL/GenBank/DDBJ databases">
        <authorList>
            <person name="Petersen C."/>
        </authorList>
    </citation>
    <scope>NUCLEOTIDE SEQUENCE</scope>
    <source>
        <strain evidence="8">IBT 12815</strain>
    </source>
</reference>
<dbReference type="GO" id="GO:0016020">
    <property type="term" value="C:membrane"/>
    <property type="evidence" value="ECO:0007669"/>
    <property type="project" value="TreeGrafter"/>
</dbReference>
<evidence type="ECO:0000256" key="2">
    <source>
        <dbReference type="ARBA" id="ARBA00008335"/>
    </source>
</evidence>
<evidence type="ECO:0000256" key="3">
    <source>
        <dbReference type="ARBA" id="ARBA00022448"/>
    </source>
</evidence>
<evidence type="ECO:0000256" key="6">
    <source>
        <dbReference type="ARBA" id="ARBA00023136"/>
    </source>
</evidence>
<organism evidence="8 9">
    <name type="scientific">Penicillium hordei</name>
    <dbReference type="NCBI Taxonomy" id="40994"/>
    <lineage>
        <taxon>Eukaryota</taxon>
        <taxon>Fungi</taxon>
        <taxon>Dikarya</taxon>
        <taxon>Ascomycota</taxon>
        <taxon>Pezizomycotina</taxon>
        <taxon>Eurotiomycetes</taxon>
        <taxon>Eurotiomycetidae</taxon>
        <taxon>Eurotiales</taxon>
        <taxon>Aspergillaceae</taxon>
        <taxon>Penicillium</taxon>
    </lineage>
</organism>
<reference evidence="8" key="1">
    <citation type="journal article" date="2023" name="IMA Fungus">
        <title>Comparative genomic study of the Penicillium genus elucidates a diverse pangenome and 15 lateral gene transfer events.</title>
        <authorList>
            <person name="Petersen C."/>
            <person name="Sorensen T."/>
            <person name="Nielsen M.R."/>
            <person name="Sondergaard T.E."/>
            <person name="Sorensen J.L."/>
            <person name="Fitzpatrick D.A."/>
            <person name="Frisvad J.C."/>
            <person name="Nielsen K.L."/>
        </authorList>
    </citation>
    <scope>NUCLEOTIDE SEQUENCE</scope>
    <source>
        <strain evidence="8">IBT 12815</strain>
    </source>
</reference>
<dbReference type="GeneID" id="81586527"/>
<dbReference type="EMBL" id="JAQJAE010000002">
    <property type="protein sequence ID" value="KAJ5608609.1"/>
    <property type="molecule type" value="Genomic_DNA"/>
</dbReference>
<evidence type="ECO:0000256" key="7">
    <source>
        <dbReference type="SAM" id="Phobius"/>
    </source>
</evidence>
<dbReference type="SUPFAM" id="SSF103473">
    <property type="entry name" value="MFS general substrate transporter"/>
    <property type="match status" value="1"/>
</dbReference>
<dbReference type="AlphaFoldDB" id="A0AAD6H4L2"/>
<evidence type="ECO:0000256" key="4">
    <source>
        <dbReference type="ARBA" id="ARBA00022692"/>
    </source>
</evidence>